<dbReference type="HOGENOM" id="CLU_131518_2_1_9"/>
<dbReference type="eggNOG" id="COG1605">
    <property type="taxonomic scope" value="Bacteria"/>
</dbReference>
<dbReference type="SMART" id="SM00830">
    <property type="entry name" value="CM_2"/>
    <property type="match status" value="1"/>
</dbReference>
<accession>E6UIF2</accession>
<dbReference type="PANTHER" id="PTHR38041:SF1">
    <property type="entry name" value="CHORISMATE MUTASE"/>
    <property type="match status" value="1"/>
</dbReference>
<evidence type="ECO:0000313" key="3">
    <source>
        <dbReference type="EMBL" id="ADU22213.1"/>
    </source>
</evidence>
<dbReference type="GO" id="GO:0009697">
    <property type="term" value="P:salicylic acid biosynthetic process"/>
    <property type="evidence" value="ECO:0007669"/>
    <property type="project" value="TreeGrafter"/>
</dbReference>
<sequence>MIPKDTKVYDHIPDDTEMIRNDTKKCNDIGEVRKDIDRIDDMIVKLIAERGQYVKQAAGFKKNSDDVKAPDRVEKVIAGVRAKAELYGADPDITEAVYRTMINCFIGDETIEFNSKKEV</sequence>
<proteinExistence type="predicted"/>
<dbReference type="PROSITE" id="PS51168">
    <property type="entry name" value="CHORISMATE_MUT_2"/>
    <property type="match status" value="1"/>
</dbReference>
<evidence type="ECO:0000256" key="1">
    <source>
        <dbReference type="ARBA" id="ARBA00023235"/>
    </source>
</evidence>
<dbReference type="InterPro" id="IPR002701">
    <property type="entry name" value="CM_II_prokaryot"/>
</dbReference>
<dbReference type="AlphaFoldDB" id="E6UIF2"/>
<keyword evidence="1" id="KW-0413">Isomerase</keyword>
<gene>
    <name evidence="3" type="ordered locus">Rumal_1714</name>
</gene>
<dbReference type="PANTHER" id="PTHR38041">
    <property type="entry name" value="CHORISMATE MUTASE"/>
    <property type="match status" value="1"/>
</dbReference>
<dbReference type="GO" id="GO:0046417">
    <property type="term" value="P:chorismate metabolic process"/>
    <property type="evidence" value="ECO:0007669"/>
    <property type="project" value="InterPro"/>
</dbReference>
<dbReference type="Gene3D" id="1.20.59.10">
    <property type="entry name" value="Chorismate mutase"/>
    <property type="match status" value="1"/>
</dbReference>
<organism evidence="3 4">
    <name type="scientific">Ruminococcus albus (strain ATCC 27210 / DSM 20455 / JCM 14654 / NCDO 2250 / 7)</name>
    <dbReference type="NCBI Taxonomy" id="697329"/>
    <lineage>
        <taxon>Bacteria</taxon>
        <taxon>Bacillati</taxon>
        <taxon>Bacillota</taxon>
        <taxon>Clostridia</taxon>
        <taxon>Eubacteriales</taxon>
        <taxon>Oscillospiraceae</taxon>
        <taxon>Ruminococcus</taxon>
    </lineage>
</organism>
<dbReference type="InterPro" id="IPR051331">
    <property type="entry name" value="Chorismate_mutase-related"/>
</dbReference>
<evidence type="ECO:0000259" key="2">
    <source>
        <dbReference type="PROSITE" id="PS51168"/>
    </source>
</evidence>
<dbReference type="Pfam" id="PF01817">
    <property type="entry name" value="CM_2"/>
    <property type="match status" value="1"/>
</dbReference>
<feature type="domain" description="Chorismate mutase" evidence="2">
    <location>
        <begin position="23"/>
        <end position="113"/>
    </location>
</feature>
<dbReference type="KEGG" id="ral:Rumal_1714"/>
<dbReference type="STRING" id="697329.Rumal_1714"/>
<evidence type="ECO:0000313" key="4">
    <source>
        <dbReference type="Proteomes" id="UP000006919"/>
    </source>
</evidence>
<dbReference type="InterPro" id="IPR036979">
    <property type="entry name" value="CM_dom_sf"/>
</dbReference>
<reference evidence="3 4" key="1">
    <citation type="journal article" date="2011" name="J. Bacteriol.">
        <title>Complete genome of the cellulolytic ruminal bacterium Ruminococcus albus 7.</title>
        <authorList>
            <person name="Suen G."/>
            <person name="Stevenson D.M."/>
            <person name="Bruce D.C."/>
            <person name="Chertkov O."/>
            <person name="Copeland A."/>
            <person name="Cheng J.F."/>
            <person name="Detter C."/>
            <person name="Detter J.C."/>
            <person name="Goodwin L.A."/>
            <person name="Han C.S."/>
            <person name="Hauser L.J."/>
            <person name="Ivanova N.N."/>
            <person name="Kyrpides N.C."/>
            <person name="Land M.L."/>
            <person name="Lapidus A."/>
            <person name="Lucas S."/>
            <person name="Ovchinnikova G."/>
            <person name="Pitluck S."/>
            <person name="Tapia R."/>
            <person name="Woyke T."/>
            <person name="Boyum J."/>
            <person name="Mead D."/>
            <person name="Weimer P.J."/>
        </authorList>
    </citation>
    <scope>NUCLEOTIDE SEQUENCE [LARGE SCALE GENOMIC DNA]</scope>
    <source>
        <strain evidence="4">ATCC 27210 / DSM 20455 / JCM 14654 / NCDO 2250 / 7</strain>
    </source>
</reference>
<dbReference type="Proteomes" id="UP000006919">
    <property type="component" value="Chromosome"/>
</dbReference>
<name>E6UIF2_RUMA7</name>
<dbReference type="SUPFAM" id="SSF48600">
    <property type="entry name" value="Chorismate mutase II"/>
    <property type="match status" value="1"/>
</dbReference>
<dbReference type="InterPro" id="IPR036263">
    <property type="entry name" value="Chorismate_II_sf"/>
</dbReference>
<protein>
    <submittedName>
        <fullName evidence="3">Chorismate mutase, type II</fullName>
    </submittedName>
</protein>
<dbReference type="GO" id="GO:0004106">
    <property type="term" value="F:chorismate mutase activity"/>
    <property type="evidence" value="ECO:0007669"/>
    <property type="project" value="InterPro"/>
</dbReference>
<dbReference type="EMBL" id="CP002403">
    <property type="protein sequence ID" value="ADU22213.1"/>
    <property type="molecule type" value="Genomic_DNA"/>
</dbReference>